<dbReference type="Pfam" id="PF08387">
    <property type="entry name" value="FBD"/>
    <property type="match status" value="1"/>
</dbReference>
<evidence type="ECO:0000259" key="1">
    <source>
        <dbReference type="PROSITE" id="PS50181"/>
    </source>
</evidence>
<feature type="domain" description="F-box" evidence="1">
    <location>
        <begin position="10"/>
        <end position="61"/>
    </location>
</feature>
<dbReference type="InterPro" id="IPR055411">
    <property type="entry name" value="LRR_FXL15/At3g58940/PEG3-like"/>
</dbReference>
<dbReference type="PANTHER" id="PTHR31639:SF312">
    <property type="entry name" value="CYCLIN-LIKE F-BOX"/>
    <property type="match status" value="1"/>
</dbReference>
<dbReference type="SUPFAM" id="SSF52047">
    <property type="entry name" value="RNI-like"/>
    <property type="match status" value="1"/>
</dbReference>
<dbReference type="SMART" id="SM00579">
    <property type="entry name" value="FBD"/>
    <property type="match status" value="1"/>
</dbReference>
<dbReference type="Pfam" id="PF24758">
    <property type="entry name" value="LRR_At5g56370"/>
    <property type="match status" value="1"/>
</dbReference>
<dbReference type="InterPro" id="IPR032675">
    <property type="entry name" value="LRR_dom_sf"/>
</dbReference>
<reference evidence="2 3" key="1">
    <citation type="journal article" date="2014" name="PLoS ONE">
        <title>Global Analysis of Gene Expression Profiles in Physic Nut (Jatropha curcas L.) Seedlings Exposed to Salt Stress.</title>
        <authorList>
            <person name="Zhang L."/>
            <person name="Zhang C."/>
            <person name="Wu P."/>
            <person name="Chen Y."/>
            <person name="Li M."/>
            <person name="Jiang H."/>
            <person name="Wu G."/>
        </authorList>
    </citation>
    <scope>NUCLEOTIDE SEQUENCE [LARGE SCALE GENOMIC DNA]</scope>
    <source>
        <strain evidence="3">cv. GZQX0401</strain>
        <tissue evidence="2">Young leaves</tissue>
    </source>
</reference>
<accession>A0A067J916</accession>
<evidence type="ECO:0000313" key="3">
    <source>
        <dbReference type="Proteomes" id="UP000027138"/>
    </source>
</evidence>
<dbReference type="Gene3D" id="3.80.10.10">
    <property type="entry name" value="Ribonuclease Inhibitor"/>
    <property type="match status" value="1"/>
</dbReference>
<dbReference type="STRING" id="180498.A0A067J916"/>
<evidence type="ECO:0000313" key="2">
    <source>
        <dbReference type="EMBL" id="KDP20236.1"/>
    </source>
</evidence>
<dbReference type="Proteomes" id="UP000027138">
    <property type="component" value="Unassembled WGS sequence"/>
</dbReference>
<dbReference type="InterPro" id="IPR006566">
    <property type="entry name" value="FBD"/>
</dbReference>
<dbReference type="SUPFAM" id="SSF81383">
    <property type="entry name" value="F-box domain"/>
    <property type="match status" value="1"/>
</dbReference>
<keyword evidence="3" id="KW-1185">Reference proteome</keyword>
<dbReference type="PROSITE" id="PS50181">
    <property type="entry name" value="FBOX"/>
    <property type="match status" value="1"/>
</dbReference>
<dbReference type="Pfam" id="PF00646">
    <property type="entry name" value="F-box"/>
    <property type="match status" value="1"/>
</dbReference>
<dbReference type="InterPro" id="IPR001810">
    <property type="entry name" value="F-box_dom"/>
</dbReference>
<sequence length="428" mass="48881">MDIVSSIVDHDMISNIPQNVTENILARLPLQEAVRTSLLSKNWRHKWKTVPLVFDNTFENHFKAQPPAKNELLLIIFQVLLLCRCPVIKFTLSISGMESCPEIDHMLDFLTRNGIQELTLCIKKGKPHTIPQCIFSCKTLRHMHLSSCSFKLPVAFDGLNELISASFNDVCFNTNAAVENLLLKCPLLERLELTNCQNVDHLDISAPNLKFLSISLLFKSICFKDTPLLTKAVIRGWKGIYPEVKEASGIDMVEVFSCLPSIEHLQISFYFLMILAARNLPERLPAPLNSLKTLEIVSLCFGELKEVSCTLCLIRSSPFLQKLKIYVFNEQNEDSMDVVELLEVQKHSNILQHQLQEVEMKAFVGTKPQMEFVKFLLSKSPLLQRMHIHPCNTMNIAEEVRILKEITRYRRASTEAEIIFSNQNQKNA</sequence>
<dbReference type="AlphaFoldDB" id="A0A067J916"/>
<name>A0A067J916_JATCU</name>
<dbReference type="OrthoDB" id="852009at2759"/>
<gene>
    <name evidence="2" type="ORF">JCGZ_08635</name>
</gene>
<dbReference type="EMBL" id="KK916822">
    <property type="protein sequence ID" value="KDP20236.1"/>
    <property type="molecule type" value="Genomic_DNA"/>
</dbReference>
<dbReference type="InterPro" id="IPR036047">
    <property type="entry name" value="F-box-like_dom_sf"/>
</dbReference>
<organism evidence="2 3">
    <name type="scientific">Jatropha curcas</name>
    <name type="common">Barbados nut</name>
    <dbReference type="NCBI Taxonomy" id="180498"/>
    <lineage>
        <taxon>Eukaryota</taxon>
        <taxon>Viridiplantae</taxon>
        <taxon>Streptophyta</taxon>
        <taxon>Embryophyta</taxon>
        <taxon>Tracheophyta</taxon>
        <taxon>Spermatophyta</taxon>
        <taxon>Magnoliopsida</taxon>
        <taxon>eudicotyledons</taxon>
        <taxon>Gunneridae</taxon>
        <taxon>Pentapetalae</taxon>
        <taxon>rosids</taxon>
        <taxon>fabids</taxon>
        <taxon>Malpighiales</taxon>
        <taxon>Euphorbiaceae</taxon>
        <taxon>Crotonoideae</taxon>
        <taxon>Jatropheae</taxon>
        <taxon>Jatropha</taxon>
    </lineage>
</organism>
<dbReference type="PANTHER" id="PTHR31639">
    <property type="entry name" value="F-BOX PROTEIN-LIKE"/>
    <property type="match status" value="1"/>
</dbReference>
<protein>
    <recommendedName>
        <fullName evidence="1">F-box domain-containing protein</fullName>
    </recommendedName>
</protein>
<proteinExistence type="predicted"/>